<name>A0A1T5KPI2_9BACT</name>
<dbReference type="PANTHER" id="PTHR31118">
    <property type="entry name" value="CYCLASE-LIKE PROTEIN 2"/>
    <property type="match status" value="1"/>
</dbReference>
<protein>
    <submittedName>
        <fullName evidence="1">Kynurenine formamidase</fullName>
    </submittedName>
</protein>
<dbReference type="RefSeq" id="WP_079686890.1">
    <property type="nucleotide sequence ID" value="NZ_FUZU01000001.1"/>
</dbReference>
<organism evidence="1 2">
    <name type="scientific">Ohtaekwangia koreensis</name>
    <dbReference type="NCBI Taxonomy" id="688867"/>
    <lineage>
        <taxon>Bacteria</taxon>
        <taxon>Pseudomonadati</taxon>
        <taxon>Bacteroidota</taxon>
        <taxon>Cytophagia</taxon>
        <taxon>Cytophagales</taxon>
        <taxon>Fulvivirgaceae</taxon>
        <taxon>Ohtaekwangia</taxon>
    </lineage>
</organism>
<reference evidence="1 2" key="1">
    <citation type="submission" date="2017-02" db="EMBL/GenBank/DDBJ databases">
        <authorList>
            <person name="Peterson S.W."/>
        </authorList>
    </citation>
    <scope>NUCLEOTIDE SEQUENCE [LARGE SCALE GENOMIC DNA]</scope>
    <source>
        <strain evidence="1 2">DSM 25262</strain>
    </source>
</reference>
<dbReference type="PANTHER" id="PTHR31118:SF12">
    <property type="entry name" value="CYCLASE-LIKE PROTEIN 2"/>
    <property type="match status" value="1"/>
</dbReference>
<dbReference type="Gene3D" id="3.50.30.50">
    <property type="entry name" value="Putative cyclase"/>
    <property type="match status" value="1"/>
</dbReference>
<dbReference type="Proteomes" id="UP000190961">
    <property type="component" value="Unassembled WGS sequence"/>
</dbReference>
<evidence type="ECO:0000313" key="1">
    <source>
        <dbReference type="EMBL" id="SKC65573.1"/>
    </source>
</evidence>
<dbReference type="InterPro" id="IPR037175">
    <property type="entry name" value="KFase_sf"/>
</dbReference>
<dbReference type="Pfam" id="PF04199">
    <property type="entry name" value="Cyclase"/>
    <property type="match status" value="1"/>
</dbReference>
<dbReference type="SUPFAM" id="SSF102198">
    <property type="entry name" value="Putative cyclase"/>
    <property type="match status" value="1"/>
</dbReference>
<keyword evidence="2" id="KW-1185">Reference proteome</keyword>
<accession>A0A1T5KPI2</accession>
<sequence length="256" mass="29130">MKIIDLSKPIQFNKNDPWFMRVKIKHKPHKKAKWLIRLLGLPFRLFPKGFEGWADDTIQHMGVHATTHIDAPWHYSPTCAGQPAKTIDQVPLEWCYNDGIVIDMKHKADFDVITLSDVQDFLKKENLVLRQGMIVLIKTGRDKFNGTKEFPYIGTGMSAEATAWLIDQGIKVMGIDSWGWDMPLTYQIKKAKESNDPEVFWRAHLVGQHKEYCHMEQLVNLDALPYSGFKVAVFPLKIVGASAAPARVVAMLDSAE</sequence>
<dbReference type="AlphaFoldDB" id="A0A1T5KPI2"/>
<dbReference type="EMBL" id="FUZU01000001">
    <property type="protein sequence ID" value="SKC65573.1"/>
    <property type="molecule type" value="Genomic_DNA"/>
</dbReference>
<dbReference type="GO" id="GO:0004061">
    <property type="term" value="F:arylformamidase activity"/>
    <property type="evidence" value="ECO:0007669"/>
    <property type="project" value="InterPro"/>
</dbReference>
<dbReference type="GO" id="GO:0019441">
    <property type="term" value="P:L-tryptophan catabolic process to kynurenine"/>
    <property type="evidence" value="ECO:0007669"/>
    <property type="project" value="InterPro"/>
</dbReference>
<dbReference type="OrthoDB" id="9796085at2"/>
<dbReference type="InterPro" id="IPR007325">
    <property type="entry name" value="KFase/CYL"/>
</dbReference>
<evidence type="ECO:0000313" key="2">
    <source>
        <dbReference type="Proteomes" id="UP000190961"/>
    </source>
</evidence>
<gene>
    <name evidence="1" type="ORF">SAMN05660236_2435</name>
</gene>
<dbReference type="STRING" id="688867.SAMN05660236_2435"/>
<proteinExistence type="predicted"/>